<dbReference type="PANTHER" id="PTHR42855">
    <property type="entry name" value="ABC TRANSPORTER ATP-BINDING SUBUNIT"/>
    <property type="match status" value="1"/>
</dbReference>
<evidence type="ECO:0000313" key="5">
    <source>
        <dbReference type="EMBL" id="MBM7584151.1"/>
    </source>
</evidence>
<keyword evidence="1" id="KW-0547">Nucleotide-binding</keyword>
<dbReference type="InterPro" id="IPR003439">
    <property type="entry name" value="ABC_transporter-like_ATP-bd"/>
</dbReference>
<keyword evidence="2" id="KW-0067">ATP-binding</keyword>
<accession>A0ABS2N8G8</accession>
<dbReference type="InterPro" id="IPR003593">
    <property type="entry name" value="AAA+_ATPase"/>
</dbReference>
<dbReference type="Gene3D" id="3.40.50.300">
    <property type="entry name" value="P-loop containing nucleotide triphosphate hydrolases"/>
    <property type="match status" value="3"/>
</dbReference>
<dbReference type="PROSITE" id="PS00211">
    <property type="entry name" value="ABC_TRANSPORTER_1"/>
    <property type="match status" value="1"/>
</dbReference>
<evidence type="ECO:0000256" key="1">
    <source>
        <dbReference type="ARBA" id="ARBA00022741"/>
    </source>
</evidence>
<dbReference type="CDD" id="cd03221">
    <property type="entry name" value="ABCF_EF-3"/>
    <property type="match status" value="2"/>
</dbReference>
<feature type="coiled-coil region" evidence="3">
    <location>
        <begin position="165"/>
        <end position="199"/>
    </location>
</feature>
<dbReference type="SUPFAM" id="SSF52540">
    <property type="entry name" value="P-loop containing nucleoside triphosphate hydrolases"/>
    <property type="match status" value="2"/>
</dbReference>
<dbReference type="InterPro" id="IPR027417">
    <property type="entry name" value="P-loop_NTPase"/>
</dbReference>
<keyword evidence="3" id="KW-0175">Coiled coil</keyword>
<sequence>MLLMNVKNVNYSIGTKQFFSIDELSIYRGDRIGLIGKNGQGKSLLLQYLFNLTDQKPSVEWFGTKEYFKQLRSEEMDSYLSGGEKTIKGLNSIFSKKPDLLFLDEPSNNLDWNRIEELEKRLQKYNGAFVLVSHDRALLNTVCNKIWELEEGQFSQYEGNYNSYHEQKERELHEHEEKFQAYQKEKKRLQERYYKKQQQAKNMDRPPSRMGNSEWQLYKNKAAGKRGKVERVSTVLKERIERLEKVEKPFEWDSVKMDYVLQTPIHKKTLLQCKELEKTIEGQILYKTKGLKLKTGSKTALIGSNGSGKTTLINQLFAEGEEIEVAQNVKVGYFHQSIEALPHDETILQFVEKGSTLPKHIIRIILARLRFFENDVNKSINILSGGERVKVAIAKLLVGDYNLLILDEPTNHIDLDTLKAIEGLINDYPGTVLVVSHDREFVQRTAEKLWIIKDQKVSMFDGSIEFWQRSKQKPKRLEKNEAEILTLETKLSELLSRLSIPSPKDDFEELDKQYQDVLRKLRQIKEVKDE</sequence>
<dbReference type="EMBL" id="JAFBDZ010000001">
    <property type="protein sequence ID" value="MBM7584151.1"/>
    <property type="molecule type" value="Genomic_DNA"/>
</dbReference>
<evidence type="ECO:0000256" key="3">
    <source>
        <dbReference type="SAM" id="Coils"/>
    </source>
</evidence>
<gene>
    <name evidence="5" type="ORF">JOC86_000688</name>
</gene>
<proteinExistence type="predicted"/>
<reference evidence="5 6" key="1">
    <citation type="submission" date="2021-01" db="EMBL/GenBank/DDBJ databases">
        <title>Genomic Encyclopedia of Type Strains, Phase IV (KMG-IV): sequencing the most valuable type-strain genomes for metagenomic binning, comparative biology and taxonomic classification.</title>
        <authorList>
            <person name="Goeker M."/>
        </authorList>
    </citation>
    <scope>NUCLEOTIDE SEQUENCE [LARGE SCALE GENOMIC DNA]</scope>
    <source>
        <strain evidence="5 6">DSM 24834</strain>
    </source>
</reference>
<dbReference type="Pfam" id="PF00005">
    <property type="entry name" value="ABC_tran"/>
    <property type="match status" value="1"/>
</dbReference>
<dbReference type="PANTHER" id="PTHR42855:SF2">
    <property type="entry name" value="DRUG RESISTANCE ABC TRANSPORTER,ATP-BINDING PROTEIN"/>
    <property type="match status" value="1"/>
</dbReference>
<evidence type="ECO:0000259" key="4">
    <source>
        <dbReference type="PROSITE" id="PS50893"/>
    </source>
</evidence>
<keyword evidence="6" id="KW-1185">Reference proteome</keyword>
<comment type="caution">
    <text evidence="5">The sequence shown here is derived from an EMBL/GenBank/DDBJ whole genome shotgun (WGS) entry which is preliminary data.</text>
</comment>
<protein>
    <submittedName>
        <fullName evidence="5">ATPase subunit of ABC transporter with duplicated ATPase domains</fullName>
    </submittedName>
</protein>
<feature type="domain" description="ABC transporter" evidence="4">
    <location>
        <begin position="271"/>
        <end position="479"/>
    </location>
</feature>
<dbReference type="InterPro" id="IPR017871">
    <property type="entry name" value="ABC_transporter-like_CS"/>
</dbReference>
<dbReference type="InterPro" id="IPR051309">
    <property type="entry name" value="ABCF_ATPase"/>
</dbReference>
<feature type="coiled-coil region" evidence="3">
    <location>
        <begin position="477"/>
        <end position="527"/>
    </location>
</feature>
<dbReference type="Proteomes" id="UP001646157">
    <property type="component" value="Unassembled WGS sequence"/>
</dbReference>
<dbReference type="NCBIfam" id="NF000355">
    <property type="entry name" value="ribo_prot_ABC_F"/>
    <property type="match status" value="1"/>
</dbReference>
<name>A0ABS2N8G8_9BACI</name>
<dbReference type="PROSITE" id="PS50893">
    <property type="entry name" value="ABC_TRANSPORTER_2"/>
    <property type="match status" value="1"/>
</dbReference>
<dbReference type="RefSeq" id="WP_205168338.1">
    <property type="nucleotide sequence ID" value="NZ_JAFBDZ010000001.1"/>
</dbReference>
<evidence type="ECO:0000256" key="2">
    <source>
        <dbReference type="ARBA" id="ARBA00022840"/>
    </source>
</evidence>
<dbReference type="SMART" id="SM00382">
    <property type="entry name" value="AAA"/>
    <property type="match status" value="2"/>
</dbReference>
<evidence type="ECO:0000313" key="6">
    <source>
        <dbReference type="Proteomes" id="UP001646157"/>
    </source>
</evidence>
<organism evidence="5 6">
    <name type="scientific">Rossellomorea pakistanensis</name>
    <dbReference type="NCBI Taxonomy" id="992288"/>
    <lineage>
        <taxon>Bacteria</taxon>
        <taxon>Bacillati</taxon>
        <taxon>Bacillota</taxon>
        <taxon>Bacilli</taxon>
        <taxon>Bacillales</taxon>
        <taxon>Bacillaceae</taxon>
        <taxon>Rossellomorea</taxon>
    </lineage>
</organism>